<dbReference type="Gene3D" id="3.30.450.20">
    <property type="entry name" value="PAS domain"/>
    <property type="match status" value="2"/>
</dbReference>
<feature type="domain" description="PAC" evidence="13">
    <location>
        <begin position="396"/>
        <end position="454"/>
    </location>
</feature>
<dbReference type="GO" id="GO:0016020">
    <property type="term" value="C:membrane"/>
    <property type="evidence" value="ECO:0007669"/>
    <property type="project" value="UniProtKB-SubCell"/>
</dbReference>
<evidence type="ECO:0000256" key="4">
    <source>
        <dbReference type="ARBA" id="ARBA00022553"/>
    </source>
</evidence>
<accession>A0A1X7G7N7</accession>
<dbReference type="Pfam" id="PF00512">
    <property type="entry name" value="HisKA"/>
    <property type="match status" value="1"/>
</dbReference>
<comment type="catalytic activity">
    <reaction evidence="1">
        <text>ATP + protein L-histidine = ADP + protein N-phospho-L-histidine.</text>
        <dbReference type="EC" id="2.7.13.3"/>
    </reaction>
</comment>
<dbReference type="EMBL" id="FXAK01000007">
    <property type="protein sequence ID" value="SMF65466.1"/>
    <property type="molecule type" value="Genomic_DNA"/>
</dbReference>
<evidence type="ECO:0000256" key="3">
    <source>
        <dbReference type="ARBA" id="ARBA00012438"/>
    </source>
</evidence>
<dbReference type="SUPFAM" id="SSF55874">
    <property type="entry name" value="ATPase domain of HSP90 chaperone/DNA topoisomerase II/histidine kinase"/>
    <property type="match status" value="1"/>
</dbReference>
<evidence type="ECO:0000313" key="14">
    <source>
        <dbReference type="EMBL" id="SMF65466.1"/>
    </source>
</evidence>
<evidence type="ECO:0000256" key="6">
    <source>
        <dbReference type="ARBA" id="ARBA00022741"/>
    </source>
</evidence>
<keyword evidence="10 11" id="KW-0472">Membrane</keyword>
<dbReference type="CDD" id="cd00082">
    <property type="entry name" value="HisKA"/>
    <property type="match status" value="1"/>
</dbReference>
<dbReference type="InterPro" id="IPR036890">
    <property type="entry name" value="HATPase_C_sf"/>
</dbReference>
<keyword evidence="9" id="KW-0902">Two-component regulatory system</keyword>
<dbReference type="CDD" id="cd00130">
    <property type="entry name" value="PAS"/>
    <property type="match status" value="1"/>
</dbReference>
<dbReference type="PROSITE" id="PS50113">
    <property type="entry name" value="PAC"/>
    <property type="match status" value="1"/>
</dbReference>
<comment type="subcellular location">
    <subcellularLocation>
        <location evidence="2">Membrane</location>
    </subcellularLocation>
</comment>
<dbReference type="InterPro" id="IPR050736">
    <property type="entry name" value="Sensor_HK_Regulatory"/>
</dbReference>
<evidence type="ECO:0000256" key="2">
    <source>
        <dbReference type="ARBA" id="ARBA00004370"/>
    </source>
</evidence>
<evidence type="ECO:0000256" key="8">
    <source>
        <dbReference type="ARBA" id="ARBA00022840"/>
    </source>
</evidence>
<protein>
    <recommendedName>
        <fullName evidence="3">histidine kinase</fullName>
        <ecNumber evidence="3">2.7.13.3</ecNumber>
    </recommendedName>
</protein>
<dbReference type="SUPFAM" id="SSF47384">
    <property type="entry name" value="Homodimeric domain of signal transducing histidine kinase"/>
    <property type="match status" value="1"/>
</dbReference>
<evidence type="ECO:0000256" key="10">
    <source>
        <dbReference type="ARBA" id="ARBA00023136"/>
    </source>
</evidence>
<dbReference type="AlphaFoldDB" id="A0A1X7G7N7"/>
<keyword evidence="7" id="KW-0418">Kinase</keyword>
<dbReference type="GO" id="GO:0005524">
    <property type="term" value="F:ATP binding"/>
    <property type="evidence" value="ECO:0007669"/>
    <property type="project" value="UniProtKB-KW"/>
</dbReference>
<dbReference type="SMART" id="SM00388">
    <property type="entry name" value="HisKA"/>
    <property type="match status" value="1"/>
</dbReference>
<dbReference type="Gene3D" id="3.30.565.10">
    <property type="entry name" value="Histidine kinase-like ATPase, C-terminal domain"/>
    <property type="match status" value="1"/>
</dbReference>
<keyword evidence="4" id="KW-0597">Phosphoprotein</keyword>
<dbReference type="SMART" id="SM00091">
    <property type="entry name" value="PAS"/>
    <property type="match status" value="1"/>
</dbReference>
<dbReference type="PRINTS" id="PR00344">
    <property type="entry name" value="BCTRLSENSOR"/>
</dbReference>
<organism evidence="14 15">
    <name type="scientific">Azospirillum oryzae</name>
    <dbReference type="NCBI Taxonomy" id="286727"/>
    <lineage>
        <taxon>Bacteria</taxon>
        <taxon>Pseudomonadati</taxon>
        <taxon>Pseudomonadota</taxon>
        <taxon>Alphaproteobacteria</taxon>
        <taxon>Rhodospirillales</taxon>
        <taxon>Azospirillaceae</taxon>
        <taxon>Azospirillum</taxon>
    </lineage>
</organism>
<dbReference type="InterPro" id="IPR005467">
    <property type="entry name" value="His_kinase_dom"/>
</dbReference>
<keyword evidence="11" id="KW-0812">Transmembrane</keyword>
<dbReference type="InterPro" id="IPR000700">
    <property type="entry name" value="PAS-assoc_C"/>
</dbReference>
<dbReference type="Pfam" id="PF02518">
    <property type="entry name" value="HATPase_c"/>
    <property type="match status" value="1"/>
</dbReference>
<dbReference type="PANTHER" id="PTHR43711:SF26">
    <property type="entry name" value="SENSOR HISTIDINE KINASE RCSC"/>
    <property type="match status" value="1"/>
</dbReference>
<dbReference type="InterPro" id="IPR036097">
    <property type="entry name" value="HisK_dim/P_sf"/>
</dbReference>
<dbReference type="PANTHER" id="PTHR43711">
    <property type="entry name" value="TWO-COMPONENT HISTIDINE KINASE"/>
    <property type="match status" value="1"/>
</dbReference>
<dbReference type="InterPro" id="IPR013656">
    <property type="entry name" value="PAS_4"/>
</dbReference>
<dbReference type="EC" id="2.7.13.3" evidence="3"/>
<dbReference type="FunFam" id="3.30.565.10:FF:000006">
    <property type="entry name" value="Sensor histidine kinase WalK"/>
    <property type="match status" value="1"/>
</dbReference>
<gene>
    <name evidence="14" type="ORF">SAMN02982917_3406</name>
</gene>
<dbReference type="FunFam" id="1.10.287.130:FF:000038">
    <property type="entry name" value="Sensory transduction histidine kinase"/>
    <property type="match status" value="1"/>
</dbReference>
<dbReference type="SMART" id="SM00387">
    <property type="entry name" value="HATPase_c"/>
    <property type="match status" value="1"/>
</dbReference>
<dbReference type="InterPro" id="IPR003594">
    <property type="entry name" value="HATPase_dom"/>
</dbReference>
<feature type="transmembrane region" description="Helical" evidence="11">
    <location>
        <begin position="293"/>
        <end position="311"/>
    </location>
</feature>
<dbReference type="Gene3D" id="1.10.287.130">
    <property type="match status" value="1"/>
</dbReference>
<dbReference type="InterPro" id="IPR035965">
    <property type="entry name" value="PAS-like_dom_sf"/>
</dbReference>
<evidence type="ECO:0000256" key="7">
    <source>
        <dbReference type="ARBA" id="ARBA00022777"/>
    </source>
</evidence>
<evidence type="ECO:0000259" key="13">
    <source>
        <dbReference type="PROSITE" id="PS50113"/>
    </source>
</evidence>
<name>A0A1X7G7N7_9PROT</name>
<evidence type="ECO:0000256" key="11">
    <source>
        <dbReference type="SAM" id="Phobius"/>
    </source>
</evidence>
<dbReference type="InterPro" id="IPR003661">
    <property type="entry name" value="HisK_dim/P_dom"/>
</dbReference>
<keyword evidence="6" id="KW-0547">Nucleotide-binding</keyword>
<dbReference type="Proteomes" id="UP000192936">
    <property type="component" value="Unassembled WGS sequence"/>
</dbReference>
<evidence type="ECO:0000256" key="1">
    <source>
        <dbReference type="ARBA" id="ARBA00000085"/>
    </source>
</evidence>
<keyword evidence="11" id="KW-1133">Transmembrane helix</keyword>
<evidence type="ECO:0000259" key="12">
    <source>
        <dbReference type="PROSITE" id="PS50109"/>
    </source>
</evidence>
<dbReference type="CDD" id="cd12915">
    <property type="entry name" value="PDC2_DGC_like"/>
    <property type="match status" value="1"/>
</dbReference>
<keyword evidence="8" id="KW-0067">ATP-binding</keyword>
<dbReference type="PROSITE" id="PS50109">
    <property type="entry name" value="HIS_KIN"/>
    <property type="match status" value="1"/>
</dbReference>
<evidence type="ECO:0000256" key="9">
    <source>
        <dbReference type="ARBA" id="ARBA00023012"/>
    </source>
</evidence>
<dbReference type="NCBIfam" id="TIGR00229">
    <property type="entry name" value="sensory_box"/>
    <property type="match status" value="1"/>
</dbReference>
<dbReference type="SUPFAM" id="SSF55785">
    <property type="entry name" value="PYP-like sensor domain (PAS domain)"/>
    <property type="match status" value="1"/>
</dbReference>
<dbReference type="InterPro" id="IPR000014">
    <property type="entry name" value="PAS"/>
</dbReference>
<dbReference type="STRING" id="286727.SAMN02982917_3406"/>
<proteinExistence type="predicted"/>
<evidence type="ECO:0000256" key="5">
    <source>
        <dbReference type="ARBA" id="ARBA00022679"/>
    </source>
</evidence>
<keyword evidence="5" id="KW-0808">Transferase</keyword>
<feature type="transmembrane region" description="Helical" evidence="11">
    <location>
        <begin position="25"/>
        <end position="45"/>
    </location>
</feature>
<sequence length="705" mass="75460">MTDLSEPDGGARGRRWRLSSLPPVAALRIGLLVAVIAGFWLVAYADLDRARNRAIQDGLRQTVNLSILLEEDARRVVVVAGYSLHAMTESGRIPAHLLGGTAEPPGMDSGPGLALRTLLIVERDGRVRQAAGLDNMASVAGTPLADAVRGGSATFVGPYQTADGGWRAAMIRPLTDGSGMAVAVLDLDRFTRLYASQNIGPLSIILLYRENGAVLAYSRTGLRLDQDRSAFAAFLPRLPAGEAARTLSGFDPAEGRERIGTVRRVAGLPLYVYVRIRTDDVLAGWYNDRWKRVLETAAVSVVVMLLAMLALRQLGRLETTTQALRASDRRSQALFDSSFQIMGLLSPDGRVLALNQPACALAGLPAEALVGHPAWEFRGWARTDELAAAFRNSIEKAASGRFVRYETDVVSDEATRVMDVTIKPVFDDRGAVTVLVVEARDITERVEAAARLAAALDQAEAANRAKSAFLATMSHELRTPLNAIIGFSDIMLHELFGPLGSPRYRDYARHVQNSGRHLLDLINDVLDMSKLEAGRYTLDESWLEPAGTIENCRALAAVPADAGGVLLAVDGAPGLPRLLADERALRQVLLNLLSNAVKFTPRGGRVTVGAVQEEDGGIAISVRDTGIGIPAEALTRILEPFQQADSSIPGRFGGTGLGLSICRDLMTLHGGCLCIDSEPGRGTTVTIRFPATRVGPPVAADGLPA</sequence>
<reference evidence="14 15" key="1">
    <citation type="submission" date="2017-04" db="EMBL/GenBank/DDBJ databases">
        <authorList>
            <person name="Afonso C.L."/>
            <person name="Miller P.J."/>
            <person name="Scott M.A."/>
            <person name="Spackman E."/>
            <person name="Goraichik I."/>
            <person name="Dimitrov K.M."/>
            <person name="Suarez D.L."/>
            <person name="Swayne D.E."/>
        </authorList>
    </citation>
    <scope>NUCLEOTIDE SEQUENCE [LARGE SCALE GENOMIC DNA]</scope>
    <source>
        <strain evidence="14 15">A2P</strain>
    </source>
</reference>
<dbReference type="CDD" id="cd16922">
    <property type="entry name" value="HATPase_EvgS-ArcB-TorS-like"/>
    <property type="match status" value="1"/>
</dbReference>
<dbReference type="GO" id="GO:0000155">
    <property type="term" value="F:phosphorelay sensor kinase activity"/>
    <property type="evidence" value="ECO:0007669"/>
    <property type="project" value="InterPro"/>
</dbReference>
<feature type="domain" description="Histidine kinase" evidence="12">
    <location>
        <begin position="472"/>
        <end position="693"/>
    </location>
</feature>
<dbReference type="InterPro" id="IPR004358">
    <property type="entry name" value="Sig_transdc_His_kin-like_C"/>
</dbReference>
<dbReference type="Pfam" id="PF08448">
    <property type="entry name" value="PAS_4"/>
    <property type="match status" value="1"/>
</dbReference>
<evidence type="ECO:0000313" key="15">
    <source>
        <dbReference type="Proteomes" id="UP000192936"/>
    </source>
</evidence>